<sequence length="641" mass="65041">MAGIRNDVFFGSGLILTDDGAGAQDVIQITPVTAIGGVEWKGIDLDASNIDPTATGATLVGADLNLSGVSLANDPIMDGLLIQMPSPFSGVEEKHGIRVEGFGSTIKICDGDDNRAISADGEIHIDFDASGLAAAEIVTVFDGVVALGTATDGHVHALDISTSGTGSVEVIAVSTHPGVDVIHQHIGTSGAIDQGWIELGAGGFTDSTAAFNAAVPDLAIFVNNTDMIYIGMTASFDHLDVVLDTIASKDLRPDFAYSTGAGFSAFSPSDETNGFQQNGSIFWDSTTLAGFAARVVNGSANLFFIRITRDRAGALTNPIESTIQALSATEFEWSAAGDIEVNSVLAGISNTGATNTIKLQNPSDTASSSSQIEVSVGGISAGDPWVQWSVGATQSWSAGIHNSDSDKFKITTDGDATVDPSSGTEVMVSTVAGAISFPNASLTEHGVMIGGASGLLATTAVGNAAQVLTSNGAGNDPTFQAPASGGGGTLGTPQLTTSGTTKLFTGISSSAKMILFNLDQVSLSAVDELTLQIGDAGGLEAAGYVGVTEDRTGGSATWNTFAQLSVSSTSGDTRGGIVTLTLLDSSTNTWSISVSVSGTASDDANFGSGSKSLSATLDRIQLAATGGDTFDNGKVNILVYE</sequence>
<dbReference type="EMBL" id="LAZR01000463">
    <property type="protein sequence ID" value="KKN67919.1"/>
    <property type="molecule type" value="Genomic_DNA"/>
</dbReference>
<organism evidence="1">
    <name type="scientific">marine sediment metagenome</name>
    <dbReference type="NCBI Taxonomy" id="412755"/>
    <lineage>
        <taxon>unclassified sequences</taxon>
        <taxon>metagenomes</taxon>
        <taxon>ecological metagenomes</taxon>
    </lineage>
</organism>
<comment type="caution">
    <text evidence="1">The sequence shown here is derived from an EMBL/GenBank/DDBJ whole genome shotgun (WGS) entry which is preliminary data.</text>
</comment>
<dbReference type="AlphaFoldDB" id="A0A0F9SLL1"/>
<accession>A0A0F9SLL1</accession>
<protein>
    <submittedName>
        <fullName evidence="1">Uncharacterized protein</fullName>
    </submittedName>
</protein>
<proteinExistence type="predicted"/>
<evidence type="ECO:0000313" key="1">
    <source>
        <dbReference type="EMBL" id="KKN67919.1"/>
    </source>
</evidence>
<gene>
    <name evidence="1" type="ORF">LCGC14_0457060</name>
</gene>
<reference evidence="1" key="1">
    <citation type="journal article" date="2015" name="Nature">
        <title>Complex archaea that bridge the gap between prokaryotes and eukaryotes.</title>
        <authorList>
            <person name="Spang A."/>
            <person name="Saw J.H."/>
            <person name="Jorgensen S.L."/>
            <person name="Zaremba-Niedzwiedzka K."/>
            <person name="Martijn J."/>
            <person name="Lind A.E."/>
            <person name="van Eijk R."/>
            <person name="Schleper C."/>
            <person name="Guy L."/>
            <person name="Ettema T.J."/>
        </authorList>
    </citation>
    <scope>NUCLEOTIDE SEQUENCE</scope>
</reference>
<name>A0A0F9SLL1_9ZZZZ</name>